<dbReference type="HOGENOM" id="CLU_3389782_0_0_7"/>
<name>D7FD89_HELP3</name>
<accession>D7FD89</accession>
<evidence type="ECO:0000313" key="1">
    <source>
        <dbReference type="EMBL" id="CBI66146.1"/>
    </source>
</evidence>
<reference evidence="1 2" key="1">
    <citation type="journal article" date="2010" name="BMC Genomics">
        <title>Sequencing, annotation, and comparative genome analysis of the gerbil-adapted Helicobacter pylori strain B8.</title>
        <authorList>
            <person name="Farnbacher M."/>
            <person name="Jahns T."/>
            <person name="Willrodt D."/>
            <person name="Daniel R."/>
            <person name="Haas R."/>
            <person name="Goesmann A."/>
            <person name="Kurtz S."/>
            <person name="Rieder G."/>
        </authorList>
    </citation>
    <scope>NUCLEOTIDE SEQUENCE [LARGE SCALE GENOMIC DNA]</scope>
    <source>
        <strain evidence="1 2">B8</strain>
    </source>
</reference>
<dbReference type="KEGG" id="hpl:HPB8_589"/>
<dbReference type="EMBL" id="FN598874">
    <property type="protein sequence ID" value="CBI66146.1"/>
    <property type="molecule type" value="Genomic_DNA"/>
</dbReference>
<proteinExistence type="predicted"/>
<evidence type="ECO:0000313" key="2">
    <source>
        <dbReference type="Proteomes" id="UP000007091"/>
    </source>
</evidence>
<dbReference type="Proteomes" id="UP000007091">
    <property type="component" value="Chromosome"/>
</dbReference>
<dbReference type="AlphaFoldDB" id="D7FD89"/>
<organism evidence="1 2">
    <name type="scientific">Helicobacter pylori (strain B8)</name>
    <dbReference type="NCBI Taxonomy" id="693745"/>
    <lineage>
        <taxon>Bacteria</taxon>
        <taxon>Pseudomonadati</taxon>
        <taxon>Campylobacterota</taxon>
        <taxon>Epsilonproteobacteria</taxon>
        <taxon>Campylobacterales</taxon>
        <taxon>Helicobacteraceae</taxon>
        <taxon>Helicobacter</taxon>
    </lineage>
</organism>
<sequence>MRNVFLNAQYFISFFHVYPLSFLIFNESEQFV</sequence>
<protein>
    <submittedName>
        <fullName evidence="1">Uncharacterized protein</fullName>
    </submittedName>
</protein>
<gene>
    <name evidence="1" type="ordered locus">HPB8_589</name>
</gene>